<feature type="transmembrane region" description="Helical" evidence="1">
    <location>
        <begin position="253"/>
        <end position="274"/>
    </location>
</feature>
<protein>
    <recommendedName>
        <fullName evidence="4">VWA domain-containing protein</fullName>
    </recommendedName>
</protein>
<evidence type="ECO:0000313" key="3">
    <source>
        <dbReference type="Proteomes" id="UP000239001"/>
    </source>
</evidence>
<name>A0A2T1M3G3_9CHRO</name>
<proteinExistence type="predicted"/>
<dbReference type="InterPro" id="IPR036465">
    <property type="entry name" value="vWFA_dom_sf"/>
</dbReference>
<sequence>MAKDCQTVIPGTFPTGWQKTGLEWVARLNGGRDVVLALDLTESVGLNDEGRTRLRQIVEKSLQPGDSVYIVPFASSINPLNTQENPLSNEKSIVYKNKKEDTERILQIIPFQSDERLQNTDIQQAELFIYQELAKLNQNRLKNNQPIQEQSIIWLTDAPLFTQAGIPSNVWIETPADSPFRDTNTPESQERQCWIDWVKKLPGKERSQPIPTQNNQTYNLTVVDLPPSIQEFCTPTPGGKQTCLVPSYLFNQLWLPVLGLILFTGASLFGLNYFRLLQKKWTIKVKSPKDDELKTLYLKNNQKITIGELEGLNTIYSPGDEIRGYIKRKGNSLYLEPAKNAEPIFYKGRELQKTEKIITNRIRLNCPDNRARDFETEINIIK</sequence>
<keyword evidence="1" id="KW-0812">Transmembrane</keyword>
<dbReference type="SUPFAM" id="SSF53300">
    <property type="entry name" value="vWA-like"/>
    <property type="match status" value="1"/>
</dbReference>
<keyword evidence="1" id="KW-1133">Transmembrane helix</keyword>
<dbReference type="Proteomes" id="UP000239001">
    <property type="component" value="Unassembled WGS sequence"/>
</dbReference>
<evidence type="ECO:0000313" key="2">
    <source>
        <dbReference type="EMBL" id="PSF39379.1"/>
    </source>
</evidence>
<dbReference type="RefSeq" id="WP_106455001.1">
    <property type="nucleotide sequence ID" value="NZ_PXOH01000001.1"/>
</dbReference>
<dbReference type="OrthoDB" id="478073at2"/>
<reference evidence="2 3" key="1">
    <citation type="submission" date="2018-03" db="EMBL/GenBank/DDBJ databases">
        <title>The ancient ancestry and fast evolution of plastids.</title>
        <authorList>
            <person name="Moore K.R."/>
            <person name="Magnabosco C."/>
            <person name="Momper L."/>
            <person name="Gold D.A."/>
            <person name="Bosak T."/>
            <person name="Fournier G.P."/>
        </authorList>
    </citation>
    <scope>NUCLEOTIDE SEQUENCE [LARGE SCALE GENOMIC DNA]</scope>
    <source>
        <strain evidence="2 3">CCALA 016</strain>
    </source>
</reference>
<dbReference type="InterPro" id="IPR001611">
    <property type="entry name" value="Leu-rich_rpt"/>
</dbReference>
<evidence type="ECO:0008006" key="4">
    <source>
        <dbReference type="Google" id="ProtNLM"/>
    </source>
</evidence>
<keyword evidence="1" id="KW-0472">Membrane</keyword>
<gene>
    <name evidence="2" type="ORF">C7H19_00915</name>
</gene>
<dbReference type="PROSITE" id="PS51450">
    <property type="entry name" value="LRR"/>
    <property type="match status" value="1"/>
</dbReference>
<organism evidence="2 3">
    <name type="scientific">Aphanothece hegewaldii CCALA 016</name>
    <dbReference type="NCBI Taxonomy" id="2107694"/>
    <lineage>
        <taxon>Bacteria</taxon>
        <taxon>Bacillati</taxon>
        <taxon>Cyanobacteriota</taxon>
        <taxon>Cyanophyceae</taxon>
        <taxon>Oscillatoriophycideae</taxon>
        <taxon>Chroococcales</taxon>
        <taxon>Aphanothecaceae</taxon>
        <taxon>Aphanothece</taxon>
    </lineage>
</organism>
<comment type="caution">
    <text evidence="2">The sequence shown here is derived from an EMBL/GenBank/DDBJ whole genome shotgun (WGS) entry which is preliminary data.</text>
</comment>
<dbReference type="EMBL" id="PXOH01000001">
    <property type="protein sequence ID" value="PSF39379.1"/>
    <property type="molecule type" value="Genomic_DNA"/>
</dbReference>
<accession>A0A2T1M3G3</accession>
<evidence type="ECO:0000256" key="1">
    <source>
        <dbReference type="SAM" id="Phobius"/>
    </source>
</evidence>
<reference evidence="2 3" key="2">
    <citation type="submission" date="2018-03" db="EMBL/GenBank/DDBJ databases">
        <authorList>
            <person name="Keele B.F."/>
        </authorList>
    </citation>
    <scope>NUCLEOTIDE SEQUENCE [LARGE SCALE GENOMIC DNA]</scope>
    <source>
        <strain evidence="2 3">CCALA 016</strain>
    </source>
</reference>
<keyword evidence="3" id="KW-1185">Reference proteome</keyword>
<dbReference type="AlphaFoldDB" id="A0A2T1M3G3"/>